<accession>A0A2K1IRF7</accession>
<reference evidence="2" key="3">
    <citation type="submission" date="2020-12" db="UniProtKB">
        <authorList>
            <consortium name="EnsemblPlants"/>
        </authorList>
    </citation>
    <scope>IDENTIFICATION</scope>
</reference>
<reference evidence="1 3" key="1">
    <citation type="journal article" date="2008" name="Science">
        <title>The Physcomitrella genome reveals evolutionary insights into the conquest of land by plants.</title>
        <authorList>
            <person name="Rensing S."/>
            <person name="Lang D."/>
            <person name="Zimmer A."/>
            <person name="Terry A."/>
            <person name="Salamov A."/>
            <person name="Shapiro H."/>
            <person name="Nishiyama T."/>
            <person name="Perroud P.-F."/>
            <person name="Lindquist E."/>
            <person name="Kamisugi Y."/>
            <person name="Tanahashi T."/>
            <person name="Sakakibara K."/>
            <person name="Fujita T."/>
            <person name="Oishi K."/>
            <person name="Shin-I T."/>
            <person name="Kuroki Y."/>
            <person name="Toyoda A."/>
            <person name="Suzuki Y."/>
            <person name="Hashimoto A."/>
            <person name="Yamaguchi K."/>
            <person name="Sugano A."/>
            <person name="Kohara Y."/>
            <person name="Fujiyama A."/>
            <person name="Anterola A."/>
            <person name="Aoki S."/>
            <person name="Ashton N."/>
            <person name="Barbazuk W.B."/>
            <person name="Barker E."/>
            <person name="Bennetzen J."/>
            <person name="Bezanilla M."/>
            <person name="Blankenship R."/>
            <person name="Cho S.H."/>
            <person name="Dutcher S."/>
            <person name="Estelle M."/>
            <person name="Fawcett J.A."/>
            <person name="Gundlach H."/>
            <person name="Hanada K."/>
            <person name="Heyl A."/>
            <person name="Hicks K.A."/>
            <person name="Hugh J."/>
            <person name="Lohr M."/>
            <person name="Mayer K."/>
            <person name="Melkozernov A."/>
            <person name="Murata T."/>
            <person name="Nelson D."/>
            <person name="Pils B."/>
            <person name="Prigge M."/>
            <person name="Reiss B."/>
            <person name="Renner T."/>
            <person name="Rombauts S."/>
            <person name="Rushton P."/>
            <person name="Sanderfoot A."/>
            <person name="Schween G."/>
            <person name="Shiu S.-H."/>
            <person name="Stueber K."/>
            <person name="Theodoulou F.L."/>
            <person name="Tu H."/>
            <person name="Van de Peer Y."/>
            <person name="Verrier P.J."/>
            <person name="Waters E."/>
            <person name="Wood A."/>
            <person name="Yang L."/>
            <person name="Cove D."/>
            <person name="Cuming A."/>
            <person name="Hasebe M."/>
            <person name="Lucas S."/>
            <person name="Mishler D.B."/>
            <person name="Reski R."/>
            <person name="Grigoriev I."/>
            <person name="Quatrano R.S."/>
            <person name="Boore J.L."/>
        </authorList>
    </citation>
    <scope>NUCLEOTIDE SEQUENCE [LARGE SCALE GENOMIC DNA]</scope>
    <source>
        <strain evidence="2 3">cv. Gransden 2004</strain>
    </source>
</reference>
<dbReference type="EMBL" id="ABEU02000021">
    <property type="protein sequence ID" value="PNR31860.1"/>
    <property type="molecule type" value="Genomic_DNA"/>
</dbReference>
<evidence type="ECO:0000313" key="1">
    <source>
        <dbReference type="EMBL" id="PNR31860.1"/>
    </source>
</evidence>
<name>A0A2K1IRF7_PHYPA</name>
<gene>
    <name evidence="1" type="ORF">PHYPA_025983</name>
</gene>
<dbReference type="Proteomes" id="UP000006727">
    <property type="component" value="Chromosome 21"/>
</dbReference>
<organism evidence="1">
    <name type="scientific">Physcomitrium patens</name>
    <name type="common">Spreading-leaved earth moss</name>
    <name type="synonym">Physcomitrella patens</name>
    <dbReference type="NCBI Taxonomy" id="3218"/>
    <lineage>
        <taxon>Eukaryota</taxon>
        <taxon>Viridiplantae</taxon>
        <taxon>Streptophyta</taxon>
        <taxon>Embryophyta</taxon>
        <taxon>Bryophyta</taxon>
        <taxon>Bryophytina</taxon>
        <taxon>Bryopsida</taxon>
        <taxon>Funariidae</taxon>
        <taxon>Funariales</taxon>
        <taxon>Funariaceae</taxon>
        <taxon>Physcomitrium</taxon>
    </lineage>
</organism>
<dbReference type="InParanoid" id="A0A2K1IRF7"/>
<dbReference type="Gramene" id="Pp3c21_10260V3.1">
    <property type="protein sequence ID" value="Pp3c21_10260V3.1"/>
    <property type="gene ID" value="Pp3c21_10260"/>
</dbReference>
<reference evidence="1 3" key="2">
    <citation type="journal article" date="2018" name="Plant J.">
        <title>The Physcomitrella patens chromosome-scale assembly reveals moss genome structure and evolution.</title>
        <authorList>
            <person name="Lang D."/>
            <person name="Ullrich K.K."/>
            <person name="Murat F."/>
            <person name="Fuchs J."/>
            <person name="Jenkins J."/>
            <person name="Haas F.B."/>
            <person name="Piednoel M."/>
            <person name="Gundlach H."/>
            <person name="Van Bel M."/>
            <person name="Meyberg R."/>
            <person name="Vives C."/>
            <person name="Morata J."/>
            <person name="Symeonidi A."/>
            <person name="Hiss M."/>
            <person name="Muchero W."/>
            <person name="Kamisugi Y."/>
            <person name="Saleh O."/>
            <person name="Blanc G."/>
            <person name="Decker E.L."/>
            <person name="van Gessel N."/>
            <person name="Grimwood J."/>
            <person name="Hayes R.D."/>
            <person name="Graham S.W."/>
            <person name="Gunter L.E."/>
            <person name="McDaniel S.F."/>
            <person name="Hoernstein S.N.W."/>
            <person name="Larsson A."/>
            <person name="Li F.W."/>
            <person name="Perroud P.F."/>
            <person name="Phillips J."/>
            <person name="Ranjan P."/>
            <person name="Rokshar D.S."/>
            <person name="Rothfels C.J."/>
            <person name="Schneider L."/>
            <person name="Shu S."/>
            <person name="Stevenson D.W."/>
            <person name="Thummler F."/>
            <person name="Tillich M."/>
            <person name="Villarreal Aguilar J.C."/>
            <person name="Widiez T."/>
            <person name="Wong G.K."/>
            <person name="Wymore A."/>
            <person name="Zhang Y."/>
            <person name="Zimmer A.D."/>
            <person name="Quatrano R.S."/>
            <person name="Mayer K.F.X."/>
            <person name="Goodstein D."/>
            <person name="Casacuberta J.M."/>
            <person name="Vandepoele K."/>
            <person name="Reski R."/>
            <person name="Cuming A.C."/>
            <person name="Tuskan G.A."/>
            <person name="Maumus F."/>
            <person name="Salse J."/>
            <person name="Schmutz J."/>
            <person name="Rensing S.A."/>
        </authorList>
    </citation>
    <scope>NUCLEOTIDE SEQUENCE [LARGE SCALE GENOMIC DNA]</scope>
    <source>
        <strain evidence="2 3">cv. Gransden 2004</strain>
    </source>
</reference>
<dbReference type="EnsemblPlants" id="Pp3c21_10260V3.1">
    <property type="protein sequence ID" value="Pp3c21_10260V3.1"/>
    <property type="gene ID" value="Pp3c21_10260"/>
</dbReference>
<proteinExistence type="predicted"/>
<dbReference type="PaxDb" id="3218-PP1S235_22V6.1"/>
<dbReference type="AlphaFoldDB" id="A0A2K1IRF7"/>
<keyword evidence="3" id="KW-1185">Reference proteome</keyword>
<sequence length="59" mass="6514">MQADSTPGALFTFPRRIVGALSQRCKPFRLVLCRACDRSIAYFGTNPANSRVKIGIRKG</sequence>
<evidence type="ECO:0000313" key="3">
    <source>
        <dbReference type="Proteomes" id="UP000006727"/>
    </source>
</evidence>
<protein>
    <submittedName>
        <fullName evidence="1 2">Uncharacterized protein</fullName>
    </submittedName>
</protein>
<evidence type="ECO:0000313" key="2">
    <source>
        <dbReference type="EnsemblPlants" id="Pp3c21_10260V3.1"/>
    </source>
</evidence>
<dbReference type="Gramene" id="Pp3c21_10260V3.2">
    <property type="protein sequence ID" value="Pp3c21_10260V3.2"/>
    <property type="gene ID" value="Pp3c21_10260"/>
</dbReference>
<dbReference type="EnsemblPlants" id="Pp3c21_10260V3.2">
    <property type="protein sequence ID" value="Pp3c21_10260V3.2"/>
    <property type="gene ID" value="Pp3c21_10260"/>
</dbReference>